<protein>
    <recommendedName>
        <fullName evidence="4">Probable chorismate pyruvate-lyase</fullName>
        <shortName evidence="4">CL</shortName>
        <shortName evidence="4">CPL</shortName>
        <ecNumber evidence="4">4.1.3.40</ecNumber>
    </recommendedName>
</protein>
<dbReference type="PANTHER" id="PTHR38683:SF1">
    <property type="entry name" value="CHORISMATE PYRUVATE-LYASE"/>
    <property type="match status" value="1"/>
</dbReference>
<feature type="binding site" evidence="4">
    <location>
        <position position="78"/>
    </location>
    <ligand>
        <name>substrate</name>
    </ligand>
</feature>
<evidence type="ECO:0000256" key="1">
    <source>
        <dbReference type="ARBA" id="ARBA00022490"/>
    </source>
</evidence>
<evidence type="ECO:0000256" key="4">
    <source>
        <dbReference type="HAMAP-Rule" id="MF_01632"/>
    </source>
</evidence>
<organism evidence="5 6">
    <name type="scientific">Lacimicrobium alkaliphilum</name>
    <dbReference type="NCBI Taxonomy" id="1526571"/>
    <lineage>
        <taxon>Bacteria</taxon>
        <taxon>Pseudomonadati</taxon>
        <taxon>Pseudomonadota</taxon>
        <taxon>Gammaproteobacteria</taxon>
        <taxon>Alteromonadales</taxon>
        <taxon>Alteromonadaceae</taxon>
        <taxon>Lacimicrobium</taxon>
    </lineage>
</organism>
<dbReference type="GO" id="GO:0008813">
    <property type="term" value="F:chorismate lyase activity"/>
    <property type="evidence" value="ECO:0007669"/>
    <property type="project" value="UniProtKB-UniRule"/>
</dbReference>
<dbReference type="RefSeq" id="WP_062483517.1">
    <property type="nucleotide sequence ID" value="NZ_CP013650.1"/>
</dbReference>
<feature type="binding site" evidence="4">
    <location>
        <position position="172"/>
    </location>
    <ligand>
        <name>substrate</name>
    </ligand>
</feature>
<evidence type="ECO:0000313" key="6">
    <source>
        <dbReference type="Proteomes" id="UP000068447"/>
    </source>
</evidence>
<comment type="pathway">
    <text evidence="4">Cofactor biosynthesis; ubiquinone biosynthesis.</text>
</comment>
<dbReference type="GO" id="GO:0006744">
    <property type="term" value="P:ubiquinone biosynthetic process"/>
    <property type="evidence" value="ECO:0007669"/>
    <property type="project" value="UniProtKB-UniRule"/>
</dbReference>
<keyword evidence="2 4" id="KW-0831">Ubiquinone biosynthesis</keyword>
<dbReference type="EC" id="4.1.3.40" evidence="4"/>
<reference evidence="5 6" key="1">
    <citation type="submission" date="2015-12" db="EMBL/GenBank/DDBJ databases">
        <title>Complete genome of Lacimicrobium alkaliphilum KCTC 32984.</title>
        <authorList>
            <person name="Kim S.-G."/>
            <person name="Lee Y.-J."/>
        </authorList>
    </citation>
    <scope>NUCLEOTIDE SEQUENCE [LARGE SCALE GENOMIC DNA]</scope>
    <source>
        <strain evidence="5 6">YelD216</strain>
    </source>
</reference>
<dbReference type="AlphaFoldDB" id="A0A0U2PKH3"/>
<dbReference type="KEGG" id="lal:AT746_18685"/>
<keyword evidence="4" id="KW-0670">Pyruvate</keyword>
<dbReference type="InterPro" id="IPR028978">
    <property type="entry name" value="Chorismate_lyase_/UTRA_dom_sf"/>
</dbReference>
<dbReference type="HAMAP" id="MF_01632">
    <property type="entry name" value="UbiC"/>
    <property type="match status" value="1"/>
</dbReference>
<comment type="caution">
    <text evidence="4">Lacks conserved residue(s) required for the propagation of feature annotation.</text>
</comment>
<sequence>MSLATEFPLTLDTQWFSPQAGAIPDFHLKNWLLDTGSLTERLQSHCRDFRVQVLSQQQAELMSNEQQLMDSDCSYVVREVLLYGEQNPWVFARSLLPETLCEGEHMGLSSLGNKPLGSLIFNDPRFIRQPFQITRIDGDNKLYQQLELSTDQPLWGRRSVFLFQEWKLMVSEVFLPQSPAYKLMGRKA</sequence>
<dbReference type="GO" id="GO:0005829">
    <property type="term" value="C:cytosol"/>
    <property type="evidence" value="ECO:0007669"/>
    <property type="project" value="TreeGrafter"/>
</dbReference>
<dbReference type="GO" id="GO:0042866">
    <property type="term" value="P:pyruvate biosynthetic process"/>
    <property type="evidence" value="ECO:0007669"/>
    <property type="project" value="UniProtKB-UniRule"/>
</dbReference>
<dbReference type="PANTHER" id="PTHR38683">
    <property type="entry name" value="CHORISMATE PYRUVATE-LYASE"/>
    <property type="match status" value="1"/>
</dbReference>
<name>A0A0U2PKH3_9ALTE</name>
<accession>A0A0U2PKH3</accession>
<dbReference type="EMBL" id="CP013650">
    <property type="protein sequence ID" value="ALT00094.1"/>
    <property type="molecule type" value="Genomic_DNA"/>
</dbReference>
<keyword evidence="1 4" id="KW-0963">Cytoplasm</keyword>
<comment type="catalytic activity">
    <reaction evidence="4">
        <text>chorismate = 4-hydroxybenzoate + pyruvate</text>
        <dbReference type="Rhea" id="RHEA:16505"/>
        <dbReference type="ChEBI" id="CHEBI:15361"/>
        <dbReference type="ChEBI" id="CHEBI:17879"/>
        <dbReference type="ChEBI" id="CHEBI:29748"/>
        <dbReference type="EC" id="4.1.3.40"/>
    </reaction>
</comment>
<evidence type="ECO:0000313" key="5">
    <source>
        <dbReference type="EMBL" id="ALT00094.1"/>
    </source>
</evidence>
<feature type="binding site" evidence="4">
    <location>
        <position position="116"/>
    </location>
    <ligand>
        <name>substrate</name>
    </ligand>
</feature>
<keyword evidence="6" id="KW-1185">Reference proteome</keyword>
<dbReference type="SUPFAM" id="SSF64288">
    <property type="entry name" value="Chorismate lyase-like"/>
    <property type="match status" value="1"/>
</dbReference>
<comment type="similarity">
    <text evidence="4">Belongs to the UbiC family.</text>
</comment>
<comment type="subcellular location">
    <subcellularLocation>
        <location evidence="4">Cytoplasm</location>
    </subcellularLocation>
</comment>
<dbReference type="Proteomes" id="UP000068447">
    <property type="component" value="Chromosome"/>
</dbReference>
<comment type="function">
    <text evidence="4">Removes the pyruvyl group from chorismate, with concomitant aromatization of the ring, to provide 4-hydroxybenzoate (4HB) for the ubiquinone pathway.</text>
</comment>
<dbReference type="STRING" id="1526571.AT746_18685"/>
<gene>
    <name evidence="4" type="primary">ubiC</name>
    <name evidence="5" type="ORF">AT746_18685</name>
</gene>
<dbReference type="Pfam" id="PF04345">
    <property type="entry name" value="Chor_lyase"/>
    <property type="match status" value="1"/>
</dbReference>
<keyword evidence="3 4" id="KW-0456">Lyase</keyword>
<dbReference type="Gene3D" id="3.40.1410.10">
    <property type="entry name" value="Chorismate lyase-like"/>
    <property type="match status" value="1"/>
</dbReference>
<dbReference type="UniPathway" id="UPA00232"/>
<evidence type="ECO:0000256" key="2">
    <source>
        <dbReference type="ARBA" id="ARBA00022688"/>
    </source>
</evidence>
<proteinExistence type="inferred from homology"/>
<evidence type="ECO:0000256" key="3">
    <source>
        <dbReference type="ARBA" id="ARBA00023239"/>
    </source>
</evidence>
<dbReference type="InterPro" id="IPR007440">
    <property type="entry name" value="Chorismate--pyruvate_lyase"/>
</dbReference>